<gene>
    <name evidence="2" type="ORF">S01H4_33113</name>
</gene>
<feature type="region of interest" description="Disordered" evidence="1">
    <location>
        <begin position="30"/>
        <end position="95"/>
    </location>
</feature>
<name>X1BY99_9ZZZZ</name>
<feature type="compositionally biased region" description="Basic and acidic residues" evidence="1">
    <location>
        <begin position="58"/>
        <end position="95"/>
    </location>
</feature>
<sequence>VKQIIHSQDVQKENMKNALKEMITIVNKEYGLLEEDEKSSEEEKEENKTESEEEGTEEEKKEEKKPLEKEEKSKTFYSDLIEKEIPKPKDINKKE</sequence>
<reference evidence="2" key="1">
    <citation type="journal article" date="2014" name="Front. Microbiol.">
        <title>High frequency of phylogenetically diverse reductive dehalogenase-homologous genes in deep subseafloor sedimentary metagenomes.</title>
        <authorList>
            <person name="Kawai M."/>
            <person name="Futagami T."/>
            <person name="Toyoda A."/>
            <person name="Takaki Y."/>
            <person name="Nishi S."/>
            <person name="Hori S."/>
            <person name="Arai W."/>
            <person name="Tsubouchi T."/>
            <person name="Morono Y."/>
            <person name="Uchiyama I."/>
            <person name="Ito T."/>
            <person name="Fujiyama A."/>
            <person name="Inagaki F."/>
            <person name="Takami H."/>
        </authorList>
    </citation>
    <scope>NUCLEOTIDE SEQUENCE</scope>
    <source>
        <strain evidence="2">Expedition CK06-06</strain>
    </source>
</reference>
<feature type="non-terminal residue" evidence="2">
    <location>
        <position position="1"/>
    </location>
</feature>
<feature type="compositionally biased region" description="Acidic residues" evidence="1">
    <location>
        <begin position="32"/>
        <end position="44"/>
    </location>
</feature>
<proteinExistence type="predicted"/>
<dbReference type="EMBL" id="BART01017385">
    <property type="protein sequence ID" value="GAG77131.1"/>
    <property type="molecule type" value="Genomic_DNA"/>
</dbReference>
<dbReference type="AlphaFoldDB" id="X1BY99"/>
<accession>X1BY99</accession>
<organism evidence="2">
    <name type="scientific">marine sediment metagenome</name>
    <dbReference type="NCBI Taxonomy" id="412755"/>
    <lineage>
        <taxon>unclassified sequences</taxon>
        <taxon>metagenomes</taxon>
        <taxon>ecological metagenomes</taxon>
    </lineage>
</organism>
<evidence type="ECO:0000256" key="1">
    <source>
        <dbReference type="SAM" id="MobiDB-lite"/>
    </source>
</evidence>
<comment type="caution">
    <text evidence="2">The sequence shown here is derived from an EMBL/GenBank/DDBJ whole genome shotgun (WGS) entry which is preliminary data.</text>
</comment>
<protein>
    <submittedName>
        <fullName evidence="2">Uncharacterized protein</fullName>
    </submittedName>
</protein>
<evidence type="ECO:0000313" key="2">
    <source>
        <dbReference type="EMBL" id="GAG77131.1"/>
    </source>
</evidence>